<feature type="region of interest" description="Disordered" evidence="5">
    <location>
        <begin position="200"/>
        <end position="232"/>
    </location>
</feature>
<evidence type="ECO:0000256" key="1">
    <source>
        <dbReference type="ARBA" id="ARBA00004123"/>
    </source>
</evidence>
<comment type="subcellular location">
    <subcellularLocation>
        <location evidence="1">Nucleus</location>
    </subcellularLocation>
</comment>
<evidence type="ECO:0000259" key="6">
    <source>
        <dbReference type="SMART" id="SM00576"/>
    </source>
</evidence>
<dbReference type="Pfam" id="PF07524">
    <property type="entry name" value="Bromo_TP"/>
    <property type="match status" value="1"/>
</dbReference>
<accession>A0A7J7D7N9</accession>
<dbReference type="InterPro" id="IPR009072">
    <property type="entry name" value="Histone-fold"/>
</dbReference>
<dbReference type="SMART" id="SM00576">
    <property type="entry name" value="BTP"/>
    <property type="match status" value="1"/>
</dbReference>
<evidence type="ECO:0000256" key="3">
    <source>
        <dbReference type="ARBA" id="ARBA00023163"/>
    </source>
</evidence>
<evidence type="ECO:0000256" key="2">
    <source>
        <dbReference type="ARBA" id="ARBA00023015"/>
    </source>
</evidence>
<dbReference type="Proteomes" id="UP000593562">
    <property type="component" value="Unassembled WGS sequence"/>
</dbReference>
<dbReference type="AlphaFoldDB" id="A0A7J7D7N9"/>
<dbReference type="GO" id="GO:0005669">
    <property type="term" value="C:transcription factor TFIID complex"/>
    <property type="evidence" value="ECO:0007669"/>
    <property type="project" value="InterPro"/>
</dbReference>
<dbReference type="InParanoid" id="A0A7J7D7N9"/>
<proteinExistence type="predicted"/>
<comment type="caution">
    <text evidence="7">The sequence shown here is derived from an EMBL/GenBank/DDBJ whole genome shotgun (WGS) entry which is preliminary data.</text>
</comment>
<dbReference type="InterPro" id="IPR006565">
    <property type="entry name" value="BTP"/>
</dbReference>
<protein>
    <recommendedName>
        <fullName evidence="6">Bromodomain associated domain-containing protein</fullName>
    </recommendedName>
</protein>
<evidence type="ECO:0000256" key="4">
    <source>
        <dbReference type="ARBA" id="ARBA00023242"/>
    </source>
</evidence>
<dbReference type="PANTHER" id="PTHR46338">
    <property type="entry name" value="TRANSCRIPTION INITIATION FACTOR TFIID SUBUNIT 8"/>
    <property type="match status" value="1"/>
</dbReference>
<sequence length="232" mass="25871">MKSKLHQSKQEDEDPKAPTDFSLTLTRVAVSQICQSVGFTSTQRSALDTLTRIATIYLQTLSKWTASYSNSSNRTQSNLIDLIHALHDLSSAHGFLGASTLHCNDTCQLKSSVLRDLRVFVKFTDEIPFAKPLPRKQFPRNLKKLNVNGSSEAIPHIPRWLPALPGASTYKVGVERCVGCKKWENNVGLIGDCGEEIVKSKKKSENNGKRSGTADDQMLPMERSRVRFKIKP</sequence>
<name>A0A7J7D7N9_TRIWF</name>
<keyword evidence="2" id="KW-0805">Transcription regulation</keyword>
<keyword evidence="4" id="KW-0539">Nucleus</keyword>
<organism evidence="7 8">
    <name type="scientific">Tripterygium wilfordii</name>
    <name type="common">Thunder God vine</name>
    <dbReference type="NCBI Taxonomy" id="458696"/>
    <lineage>
        <taxon>Eukaryota</taxon>
        <taxon>Viridiplantae</taxon>
        <taxon>Streptophyta</taxon>
        <taxon>Embryophyta</taxon>
        <taxon>Tracheophyta</taxon>
        <taxon>Spermatophyta</taxon>
        <taxon>Magnoliopsida</taxon>
        <taxon>eudicotyledons</taxon>
        <taxon>Gunneridae</taxon>
        <taxon>Pentapetalae</taxon>
        <taxon>rosids</taxon>
        <taxon>fabids</taxon>
        <taxon>Celastrales</taxon>
        <taxon>Celastraceae</taxon>
        <taxon>Tripterygium</taxon>
    </lineage>
</organism>
<keyword evidence="8" id="KW-1185">Reference proteome</keyword>
<dbReference type="OrthoDB" id="436852at2759"/>
<feature type="domain" description="Bromodomain associated" evidence="6">
    <location>
        <begin position="19"/>
        <end position="95"/>
    </location>
</feature>
<dbReference type="Gene3D" id="1.10.20.10">
    <property type="entry name" value="Histone, subunit A"/>
    <property type="match status" value="1"/>
</dbReference>
<evidence type="ECO:0000313" key="7">
    <source>
        <dbReference type="EMBL" id="KAF5742352.1"/>
    </source>
</evidence>
<dbReference type="GO" id="GO:0046982">
    <property type="term" value="F:protein heterodimerization activity"/>
    <property type="evidence" value="ECO:0007669"/>
    <property type="project" value="InterPro"/>
</dbReference>
<keyword evidence="3" id="KW-0804">Transcription</keyword>
<gene>
    <name evidence="7" type="ORF">HS088_TW09G00396</name>
</gene>
<dbReference type="EMBL" id="JAAARO010000009">
    <property type="protein sequence ID" value="KAF5742352.1"/>
    <property type="molecule type" value="Genomic_DNA"/>
</dbReference>
<evidence type="ECO:0000313" key="8">
    <source>
        <dbReference type="Proteomes" id="UP000593562"/>
    </source>
</evidence>
<evidence type="ECO:0000256" key="5">
    <source>
        <dbReference type="SAM" id="MobiDB-lite"/>
    </source>
</evidence>
<dbReference type="InterPro" id="IPR037818">
    <property type="entry name" value="TAF8"/>
</dbReference>
<dbReference type="CDD" id="cd00076">
    <property type="entry name" value="HFD_SF"/>
    <property type="match status" value="1"/>
</dbReference>
<dbReference type="PANTHER" id="PTHR46338:SF13">
    <property type="entry name" value="TRANSCRIPTION INITIATION FACTOR TFIID SUBUNIT 8-LIKE"/>
    <property type="match status" value="1"/>
</dbReference>
<reference evidence="7 8" key="1">
    <citation type="journal article" date="2020" name="Nat. Commun.">
        <title>Genome of Tripterygium wilfordii and identification of cytochrome P450 involved in triptolide biosynthesis.</title>
        <authorList>
            <person name="Tu L."/>
            <person name="Su P."/>
            <person name="Zhang Z."/>
            <person name="Gao L."/>
            <person name="Wang J."/>
            <person name="Hu T."/>
            <person name="Zhou J."/>
            <person name="Zhang Y."/>
            <person name="Zhao Y."/>
            <person name="Liu Y."/>
            <person name="Song Y."/>
            <person name="Tong Y."/>
            <person name="Lu Y."/>
            <person name="Yang J."/>
            <person name="Xu C."/>
            <person name="Jia M."/>
            <person name="Peters R.J."/>
            <person name="Huang L."/>
            <person name="Gao W."/>
        </authorList>
    </citation>
    <scope>NUCLEOTIDE SEQUENCE [LARGE SCALE GENOMIC DNA]</scope>
    <source>
        <strain evidence="8">cv. XIE 37</strain>
        <tissue evidence="7">Leaf</tissue>
    </source>
</reference>